<feature type="transmembrane region" description="Helical" evidence="2">
    <location>
        <begin position="62"/>
        <end position="85"/>
    </location>
</feature>
<keyword evidence="2" id="KW-0812">Transmembrane</keyword>
<keyword evidence="2" id="KW-1133">Transmembrane helix</keyword>
<feature type="compositionally biased region" description="Basic and acidic residues" evidence="1">
    <location>
        <begin position="7"/>
        <end position="18"/>
    </location>
</feature>
<accession>A0A2J6QJH5</accession>
<organism evidence="3 4">
    <name type="scientific">Hyaloscypha hepaticicola</name>
    <dbReference type="NCBI Taxonomy" id="2082293"/>
    <lineage>
        <taxon>Eukaryota</taxon>
        <taxon>Fungi</taxon>
        <taxon>Dikarya</taxon>
        <taxon>Ascomycota</taxon>
        <taxon>Pezizomycotina</taxon>
        <taxon>Leotiomycetes</taxon>
        <taxon>Helotiales</taxon>
        <taxon>Hyaloscyphaceae</taxon>
        <taxon>Hyaloscypha</taxon>
    </lineage>
</organism>
<sequence>MDGIELEAQRSTRGRDDVLPQQGHGPQSPPAYNDELIAGTSDSGPQLRPSNSMPKSTLTSRIWMHIAIATTALLLITIPVGIPILSLITGKSTGQAPGDTYCTTGDYYTFSPGLALAVERREIDKLHGPSLPED</sequence>
<reference evidence="3 4" key="1">
    <citation type="submission" date="2016-05" db="EMBL/GenBank/DDBJ databases">
        <title>A degradative enzymes factory behind the ericoid mycorrhizal symbiosis.</title>
        <authorList>
            <consortium name="DOE Joint Genome Institute"/>
            <person name="Martino E."/>
            <person name="Morin E."/>
            <person name="Grelet G."/>
            <person name="Kuo A."/>
            <person name="Kohler A."/>
            <person name="Daghino S."/>
            <person name="Barry K."/>
            <person name="Choi C."/>
            <person name="Cichocki N."/>
            <person name="Clum A."/>
            <person name="Copeland A."/>
            <person name="Hainaut M."/>
            <person name="Haridas S."/>
            <person name="Labutti K."/>
            <person name="Lindquist E."/>
            <person name="Lipzen A."/>
            <person name="Khouja H.-R."/>
            <person name="Murat C."/>
            <person name="Ohm R."/>
            <person name="Olson A."/>
            <person name="Spatafora J."/>
            <person name="Veneault-Fourrey C."/>
            <person name="Henrissat B."/>
            <person name="Grigoriev I."/>
            <person name="Martin F."/>
            <person name="Perotto S."/>
        </authorList>
    </citation>
    <scope>NUCLEOTIDE SEQUENCE [LARGE SCALE GENOMIC DNA]</scope>
    <source>
        <strain evidence="3 4">UAMH 7357</strain>
    </source>
</reference>
<keyword evidence="2" id="KW-0472">Membrane</keyword>
<feature type="compositionally biased region" description="Polar residues" evidence="1">
    <location>
        <begin position="40"/>
        <end position="55"/>
    </location>
</feature>
<protein>
    <submittedName>
        <fullName evidence="3">Uncharacterized protein</fullName>
    </submittedName>
</protein>
<evidence type="ECO:0000313" key="4">
    <source>
        <dbReference type="Proteomes" id="UP000235672"/>
    </source>
</evidence>
<dbReference type="AlphaFoldDB" id="A0A2J6QJH5"/>
<proteinExistence type="predicted"/>
<dbReference type="EMBL" id="KZ613468">
    <property type="protein sequence ID" value="PMD26422.1"/>
    <property type="molecule type" value="Genomic_DNA"/>
</dbReference>
<dbReference type="Proteomes" id="UP000235672">
    <property type="component" value="Unassembled WGS sequence"/>
</dbReference>
<keyword evidence="4" id="KW-1185">Reference proteome</keyword>
<gene>
    <name evidence="3" type="ORF">NA56DRAFT_698607</name>
</gene>
<name>A0A2J6QJH5_9HELO</name>
<evidence type="ECO:0000256" key="2">
    <source>
        <dbReference type="SAM" id="Phobius"/>
    </source>
</evidence>
<feature type="region of interest" description="Disordered" evidence="1">
    <location>
        <begin position="1"/>
        <end position="55"/>
    </location>
</feature>
<evidence type="ECO:0000313" key="3">
    <source>
        <dbReference type="EMBL" id="PMD26422.1"/>
    </source>
</evidence>
<evidence type="ECO:0000256" key="1">
    <source>
        <dbReference type="SAM" id="MobiDB-lite"/>
    </source>
</evidence>